<keyword evidence="2" id="KW-1185">Reference proteome</keyword>
<sequence>MSVSASFMSVSASFMSVSASFMSVSASFMSVSASFVSLKSNIATCSGHVFVFDVLENRDLTHAGRLRHVLEDNNVLKIGHLTIERHRGRRLPAGLPVSELCLQYADASNRMYMYDWRTQAKKTWMSMVGNFWAMRPLTPDMVEFAACDVIVLIPDVYRRQSDYIDKHGLRKAFKIEVEDWLLIDIDDVIREKHGRRVIREVTSVLQAIHRKYDDRASVFNILEEDEIHALALTTYEDAAQVSERVRHLKKAYILKELDDVELKLRTETESWEDKGNMLEYLRYHQQLTDKDISNRANQIFQQTLHAILEHVEEKYGEESSTNMLTLAERDGLLTLPYKDIAEGRCGSVTSGLYWRLMEEEIHGMINCLRFSPNQFTLTEDEYAKIAYFTTDACGSVPESVVALATGLVHSLRAFNAATGGYTIDKRRCKSAI</sequence>
<protein>
    <submittedName>
        <fullName evidence="1">Uncharacterized protein</fullName>
    </submittedName>
</protein>
<organism evidence="1 2">
    <name type="scientific">Mya arenaria</name>
    <name type="common">Soft-shell clam</name>
    <dbReference type="NCBI Taxonomy" id="6604"/>
    <lineage>
        <taxon>Eukaryota</taxon>
        <taxon>Metazoa</taxon>
        <taxon>Spiralia</taxon>
        <taxon>Lophotrochozoa</taxon>
        <taxon>Mollusca</taxon>
        <taxon>Bivalvia</taxon>
        <taxon>Autobranchia</taxon>
        <taxon>Heteroconchia</taxon>
        <taxon>Euheterodonta</taxon>
        <taxon>Imparidentia</taxon>
        <taxon>Neoheterodontei</taxon>
        <taxon>Myida</taxon>
        <taxon>Myoidea</taxon>
        <taxon>Myidae</taxon>
        <taxon>Mya</taxon>
    </lineage>
</organism>
<dbReference type="SUPFAM" id="SSF53098">
    <property type="entry name" value="Ribonuclease H-like"/>
    <property type="match status" value="1"/>
</dbReference>
<gene>
    <name evidence="1" type="ORF">MAR_019620</name>
</gene>
<reference evidence="1" key="1">
    <citation type="submission" date="2022-11" db="EMBL/GenBank/DDBJ databases">
        <title>Centuries of genome instability and evolution in soft-shell clam transmissible cancer (bioRxiv).</title>
        <authorList>
            <person name="Hart S.F.M."/>
            <person name="Yonemitsu M.A."/>
            <person name="Giersch R.M."/>
            <person name="Beal B.F."/>
            <person name="Arriagada G."/>
            <person name="Davis B.W."/>
            <person name="Ostrander E.A."/>
            <person name="Goff S.P."/>
            <person name="Metzger M.J."/>
        </authorList>
    </citation>
    <scope>NUCLEOTIDE SEQUENCE</scope>
    <source>
        <strain evidence="1">MELC-2E11</strain>
        <tissue evidence="1">Siphon/mantle</tissue>
    </source>
</reference>
<evidence type="ECO:0000313" key="1">
    <source>
        <dbReference type="EMBL" id="WAR04251.1"/>
    </source>
</evidence>
<dbReference type="Proteomes" id="UP001164746">
    <property type="component" value="Chromosome 5"/>
</dbReference>
<accession>A0ABY7E5L8</accession>
<evidence type="ECO:0000313" key="2">
    <source>
        <dbReference type="Proteomes" id="UP001164746"/>
    </source>
</evidence>
<dbReference type="EMBL" id="CP111016">
    <property type="protein sequence ID" value="WAR04251.1"/>
    <property type="molecule type" value="Genomic_DNA"/>
</dbReference>
<proteinExistence type="predicted"/>
<dbReference type="InterPro" id="IPR012337">
    <property type="entry name" value="RNaseH-like_sf"/>
</dbReference>
<name>A0ABY7E5L8_MYAAR</name>